<dbReference type="Proteomes" id="UP000018458">
    <property type="component" value="Unassembled WGS sequence"/>
</dbReference>
<feature type="transmembrane region" description="Helical" evidence="8">
    <location>
        <begin position="48"/>
        <end position="68"/>
    </location>
</feature>
<comment type="similarity">
    <text evidence="2">Belongs to the FliQ/MopD/SpaQ family.</text>
</comment>
<dbReference type="AlphaFoldDB" id="E8LKG4"/>
<keyword evidence="6" id="KW-0843">Virulence</keyword>
<dbReference type="Pfam" id="PF01313">
    <property type="entry name" value="Bac_export_3"/>
    <property type="match status" value="1"/>
</dbReference>
<gene>
    <name evidence="9" type="ORF">HMPREF9444_01195</name>
</gene>
<evidence type="ECO:0000256" key="3">
    <source>
        <dbReference type="ARBA" id="ARBA00022475"/>
    </source>
</evidence>
<comment type="subcellular location">
    <subcellularLocation>
        <location evidence="1">Cell membrane</location>
        <topology evidence="1">Multi-pass membrane protein</topology>
    </subcellularLocation>
</comment>
<keyword evidence="10" id="KW-1185">Reference proteome</keyword>
<evidence type="ECO:0000313" key="9">
    <source>
        <dbReference type="EMBL" id="EFY06999.1"/>
    </source>
</evidence>
<keyword evidence="5 8" id="KW-1133">Transmembrane helix</keyword>
<evidence type="ECO:0000313" key="10">
    <source>
        <dbReference type="Proteomes" id="UP000018458"/>
    </source>
</evidence>
<dbReference type="eggNOG" id="COG4794">
    <property type="taxonomic scope" value="Bacteria"/>
</dbReference>
<name>E8LKG4_SUCHY</name>
<evidence type="ECO:0000256" key="2">
    <source>
        <dbReference type="ARBA" id="ARBA00006156"/>
    </source>
</evidence>
<dbReference type="PANTHER" id="PTHR34040">
    <property type="entry name" value="FLAGELLAR BIOSYNTHETIC PROTEIN FLIQ"/>
    <property type="match status" value="1"/>
</dbReference>
<proteinExistence type="inferred from homology"/>
<accession>E8LKG4</accession>
<dbReference type="GO" id="GO:0009306">
    <property type="term" value="P:protein secretion"/>
    <property type="evidence" value="ECO:0007669"/>
    <property type="project" value="InterPro"/>
</dbReference>
<dbReference type="NCBIfam" id="TIGR01403">
    <property type="entry name" value="fliQ_rel_III"/>
    <property type="match status" value="1"/>
</dbReference>
<keyword evidence="4 8" id="KW-0812">Transmembrane</keyword>
<evidence type="ECO:0000256" key="6">
    <source>
        <dbReference type="ARBA" id="ARBA00023026"/>
    </source>
</evidence>
<evidence type="ECO:0000256" key="1">
    <source>
        <dbReference type="ARBA" id="ARBA00004651"/>
    </source>
</evidence>
<dbReference type="PIRSF" id="PIRSF004669">
    <property type="entry name" value="FliQ"/>
    <property type="match status" value="1"/>
</dbReference>
<dbReference type="EMBL" id="AEVO01000057">
    <property type="protein sequence ID" value="EFY06999.1"/>
    <property type="molecule type" value="Genomic_DNA"/>
</dbReference>
<dbReference type="PANTHER" id="PTHR34040:SF7">
    <property type="entry name" value="SURFACE PRESENTATION OF ANTIGENS PROTEIN SPAQ"/>
    <property type="match status" value="1"/>
</dbReference>
<protein>
    <submittedName>
        <fullName evidence="9">Type III secretion protein, HrpO family</fullName>
    </submittedName>
</protein>
<evidence type="ECO:0000256" key="5">
    <source>
        <dbReference type="ARBA" id="ARBA00022989"/>
    </source>
</evidence>
<dbReference type="PRINTS" id="PR00952">
    <property type="entry name" value="TYPE3IMQPROT"/>
</dbReference>
<keyword evidence="7 8" id="KW-0472">Membrane</keyword>
<evidence type="ECO:0000256" key="7">
    <source>
        <dbReference type="ARBA" id="ARBA00023136"/>
    </source>
</evidence>
<evidence type="ECO:0000256" key="8">
    <source>
        <dbReference type="SAM" id="Phobius"/>
    </source>
</evidence>
<organism evidence="9 10">
    <name type="scientific">Succinatimonas hippei (strain DSM 22608 / JCM 16073 / KCTC 15190 / YIT 12066)</name>
    <dbReference type="NCBI Taxonomy" id="762983"/>
    <lineage>
        <taxon>Bacteria</taxon>
        <taxon>Pseudomonadati</taxon>
        <taxon>Pseudomonadota</taxon>
        <taxon>Gammaproteobacteria</taxon>
        <taxon>Aeromonadales</taxon>
        <taxon>Succinivibrionaceae</taxon>
        <taxon>Succinatimonas</taxon>
    </lineage>
</organism>
<dbReference type="STRING" id="762983.HMPREF9444_01195"/>
<dbReference type="InterPro" id="IPR006306">
    <property type="entry name" value="T3SS_HrpO"/>
</dbReference>
<dbReference type="GO" id="GO:0005886">
    <property type="term" value="C:plasma membrane"/>
    <property type="evidence" value="ECO:0007669"/>
    <property type="project" value="UniProtKB-SubCell"/>
</dbReference>
<comment type="caution">
    <text evidence="9">The sequence shown here is derived from an EMBL/GenBank/DDBJ whole genome shotgun (WGS) entry which is preliminary data.</text>
</comment>
<dbReference type="RefSeq" id="WP_009143395.1">
    <property type="nucleotide sequence ID" value="NZ_GL830993.1"/>
</dbReference>
<keyword evidence="3" id="KW-1003">Cell membrane</keyword>
<sequence>MDAEVVDIISQCFYLVLILSLPPILVASVVGVLLSLIQAITQLQEQTLSFGIKLIAVCITLFLTAGWFSNELLRFSQNIFDHFFMLQ</sequence>
<dbReference type="HOGENOM" id="CLU_164516_1_1_6"/>
<evidence type="ECO:0000256" key="4">
    <source>
        <dbReference type="ARBA" id="ARBA00022692"/>
    </source>
</evidence>
<reference evidence="9 10" key="1">
    <citation type="submission" date="2011-01" db="EMBL/GenBank/DDBJ databases">
        <authorList>
            <person name="Weinstock G."/>
            <person name="Sodergren E."/>
            <person name="Clifton S."/>
            <person name="Fulton L."/>
            <person name="Fulton B."/>
            <person name="Courtney L."/>
            <person name="Fronick C."/>
            <person name="Harrison M."/>
            <person name="Strong C."/>
            <person name="Farmer C."/>
            <person name="Delahaunty K."/>
            <person name="Markovic C."/>
            <person name="Hall O."/>
            <person name="Minx P."/>
            <person name="Tomlinson C."/>
            <person name="Mitreva M."/>
            <person name="Hou S."/>
            <person name="Chen J."/>
            <person name="Wollam A."/>
            <person name="Pepin K.H."/>
            <person name="Johnson M."/>
            <person name="Bhonagiri V."/>
            <person name="Zhang X."/>
            <person name="Suruliraj S."/>
            <person name="Warren W."/>
            <person name="Chinwalla A."/>
            <person name="Mardis E.R."/>
            <person name="Wilson R.K."/>
        </authorList>
    </citation>
    <scope>NUCLEOTIDE SEQUENCE [LARGE SCALE GENOMIC DNA]</scope>
    <source>
        <strain evidence="10">DSM 22608 / JCM 16073 / KCTC 15190 / YIT 12066</strain>
    </source>
</reference>
<feature type="transmembrane region" description="Helical" evidence="8">
    <location>
        <begin position="12"/>
        <end position="36"/>
    </location>
</feature>
<dbReference type="InterPro" id="IPR002191">
    <property type="entry name" value="Bac_export_3"/>
</dbReference>
<dbReference type="OrthoDB" id="9806440at2"/>